<dbReference type="FunFam" id="3.10.310.40:FF:000001">
    <property type="entry name" value="Alanine--tRNA ligase"/>
    <property type="match status" value="1"/>
</dbReference>
<evidence type="ECO:0000313" key="12">
    <source>
        <dbReference type="EMBL" id="KAF5189355.1"/>
    </source>
</evidence>
<organism evidence="12 13">
    <name type="scientific">Thalictrum thalictroides</name>
    <name type="common">Rue-anemone</name>
    <name type="synonym">Anemone thalictroides</name>
    <dbReference type="NCBI Taxonomy" id="46969"/>
    <lineage>
        <taxon>Eukaryota</taxon>
        <taxon>Viridiplantae</taxon>
        <taxon>Streptophyta</taxon>
        <taxon>Embryophyta</taxon>
        <taxon>Tracheophyta</taxon>
        <taxon>Spermatophyta</taxon>
        <taxon>Magnoliopsida</taxon>
        <taxon>Ranunculales</taxon>
        <taxon>Ranunculaceae</taxon>
        <taxon>Thalictroideae</taxon>
        <taxon>Thalictrum</taxon>
    </lineage>
</organism>
<evidence type="ECO:0000256" key="9">
    <source>
        <dbReference type="ARBA" id="ARBA00022917"/>
    </source>
</evidence>
<dbReference type="InterPro" id="IPR003156">
    <property type="entry name" value="DHHA1_dom"/>
</dbReference>
<evidence type="ECO:0000256" key="1">
    <source>
        <dbReference type="ARBA" id="ARBA00008226"/>
    </source>
</evidence>
<dbReference type="GO" id="GO:0005524">
    <property type="term" value="F:ATP binding"/>
    <property type="evidence" value="ECO:0007669"/>
    <property type="project" value="UniProtKB-KW"/>
</dbReference>
<evidence type="ECO:0000259" key="11">
    <source>
        <dbReference type="Pfam" id="PF02272"/>
    </source>
</evidence>
<evidence type="ECO:0000256" key="5">
    <source>
        <dbReference type="ARBA" id="ARBA00022598"/>
    </source>
</evidence>
<name>A0A7J6VZ29_THATH</name>
<dbReference type="OrthoDB" id="1678852at2759"/>
<dbReference type="GO" id="GO:0000049">
    <property type="term" value="F:tRNA binding"/>
    <property type="evidence" value="ECO:0007669"/>
    <property type="project" value="UniProtKB-KW"/>
</dbReference>
<keyword evidence="6" id="KW-0547">Nucleotide-binding</keyword>
<reference evidence="12 13" key="1">
    <citation type="submission" date="2020-06" db="EMBL/GenBank/DDBJ databases">
        <title>Transcriptomic and genomic resources for Thalictrum thalictroides and T. hernandezii: Facilitating candidate gene discovery in an emerging model plant lineage.</title>
        <authorList>
            <person name="Arias T."/>
            <person name="Riano-Pachon D.M."/>
            <person name="Di Stilio V.S."/>
        </authorList>
    </citation>
    <scope>NUCLEOTIDE SEQUENCE [LARGE SCALE GENOMIC DNA]</scope>
    <source>
        <strain evidence="13">cv. WT478/WT964</strain>
        <tissue evidence="12">Leaves</tissue>
    </source>
</reference>
<dbReference type="AlphaFoldDB" id="A0A7J6VZ29"/>
<keyword evidence="7" id="KW-0067">ATP-binding</keyword>
<evidence type="ECO:0000256" key="7">
    <source>
        <dbReference type="ARBA" id="ARBA00022840"/>
    </source>
</evidence>
<comment type="similarity">
    <text evidence="1">Belongs to the class-II aminoacyl-tRNA synthetase family.</text>
</comment>
<evidence type="ECO:0000313" key="13">
    <source>
        <dbReference type="Proteomes" id="UP000554482"/>
    </source>
</evidence>
<dbReference type="EC" id="6.1.1.7" evidence="2"/>
<evidence type="ECO:0000256" key="3">
    <source>
        <dbReference type="ARBA" id="ARBA00017959"/>
    </source>
</evidence>
<evidence type="ECO:0000256" key="2">
    <source>
        <dbReference type="ARBA" id="ARBA00013168"/>
    </source>
</evidence>
<evidence type="ECO:0000256" key="6">
    <source>
        <dbReference type="ARBA" id="ARBA00022741"/>
    </source>
</evidence>
<dbReference type="Proteomes" id="UP000554482">
    <property type="component" value="Unassembled WGS sequence"/>
</dbReference>
<proteinExistence type="inferred from homology"/>
<dbReference type="Pfam" id="PF02272">
    <property type="entry name" value="DHHA1"/>
    <property type="match status" value="1"/>
</dbReference>
<dbReference type="GO" id="GO:0006412">
    <property type="term" value="P:translation"/>
    <property type="evidence" value="ECO:0007669"/>
    <property type="project" value="UniProtKB-KW"/>
</dbReference>
<evidence type="ECO:0000256" key="8">
    <source>
        <dbReference type="ARBA" id="ARBA00022884"/>
    </source>
</evidence>
<accession>A0A7J6VZ29</accession>
<keyword evidence="10" id="KW-0030">Aminoacyl-tRNA synthetase</keyword>
<evidence type="ECO:0000256" key="4">
    <source>
        <dbReference type="ARBA" id="ARBA00022555"/>
    </source>
</evidence>
<protein>
    <recommendedName>
        <fullName evidence="3">Alanine--tRNA ligase</fullName>
        <ecNumber evidence="2">6.1.1.7</ecNumber>
    </recommendedName>
</protein>
<keyword evidence="9" id="KW-0648">Protein biosynthesis</keyword>
<evidence type="ECO:0000256" key="10">
    <source>
        <dbReference type="ARBA" id="ARBA00023146"/>
    </source>
</evidence>
<keyword evidence="8" id="KW-0694">RNA-binding</keyword>
<dbReference type="EMBL" id="JABWDY010025572">
    <property type="protein sequence ID" value="KAF5189355.1"/>
    <property type="molecule type" value="Genomic_DNA"/>
</dbReference>
<keyword evidence="13" id="KW-1185">Reference proteome</keyword>
<keyword evidence="5 12" id="KW-0436">Ligase</keyword>
<dbReference type="Gene3D" id="3.10.310.40">
    <property type="match status" value="1"/>
</dbReference>
<gene>
    <name evidence="12" type="ORF">FRX31_021059</name>
</gene>
<comment type="caution">
    <text evidence="12">The sequence shown here is derived from an EMBL/GenBank/DDBJ whole genome shotgun (WGS) entry which is preliminary data.</text>
</comment>
<feature type="domain" description="DHHA1" evidence="11">
    <location>
        <begin position="16"/>
        <end position="109"/>
    </location>
</feature>
<dbReference type="GO" id="GO:0004813">
    <property type="term" value="F:alanine-tRNA ligase activity"/>
    <property type="evidence" value="ECO:0007669"/>
    <property type="project" value="UniProtKB-EC"/>
</dbReference>
<sequence length="150" mass="15570">MAARKALSIGASNTVRVIVENMNDIDADSLRSAAEYLMDSVQDLAAVVLGSCPGGLVAAFSPGVVGLGLQAGKFVGPIAKSCGGGGGGRPNFAQAGRRKPQNLSNALEKGSGRFITYFVVLHALVHIHTSEAKYVKPYTQLRVSLVTVIS</sequence>
<keyword evidence="4" id="KW-0820">tRNA-binding</keyword>